<dbReference type="InterPro" id="IPR017113">
    <property type="entry name" value="Antirestriction_ArdC"/>
</dbReference>
<name>F0RTI2_SPHGB</name>
<evidence type="ECO:0000313" key="3">
    <source>
        <dbReference type="EMBL" id="ADY14177.1"/>
    </source>
</evidence>
<dbReference type="PIRSF" id="PIRSF037112">
    <property type="entry name" value="Antirestriction_ArdC"/>
    <property type="match status" value="1"/>
</dbReference>
<dbReference type="InterPro" id="IPR041459">
    <property type="entry name" value="MPTase-PolyVal"/>
</dbReference>
<keyword evidence="4" id="KW-1185">Reference proteome</keyword>
<proteinExistence type="predicted"/>
<organism evidence="3 4">
    <name type="scientific">Sphaerochaeta globosa (strain ATCC BAA-1886 / DSM 22777 / Buddy)</name>
    <name type="common">Spirochaeta sp. (strain Buddy)</name>
    <dbReference type="NCBI Taxonomy" id="158189"/>
    <lineage>
        <taxon>Bacteria</taxon>
        <taxon>Pseudomonadati</taxon>
        <taxon>Spirochaetota</taxon>
        <taxon>Spirochaetia</taxon>
        <taxon>Spirochaetales</taxon>
        <taxon>Sphaerochaetaceae</taxon>
        <taxon>Sphaerochaeta</taxon>
    </lineage>
</organism>
<dbReference type="RefSeq" id="WP_013608026.1">
    <property type="nucleotide sequence ID" value="NC_015152.1"/>
</dbReference>
<dbReference type="InterPro" id="IPR013610">
    <property type="entry name" value="ArdC_N"/>
</dbReference>
<accession>F0RTI2</accession>
<reference evidence="4" key="1">
    <citation type="submission" date="2011-02" db="EMBL/GenBank/DDBJ databases">
        <title>Complete sequence of Spirochaeta sp. Buddy.</title>
        <authorList>
            <person name="Lucas S."/>
            <person name="Copeland A."/>
            <person name="Lapidus A."/>
            <person name="Cheng J.-F."/>
            <person name="Goodwin L."/>
            <person name="Pitluck S."/>
            <person name="Zeytun A."/>
            <person name="Detter J.C."/>
            <person name="Han C."/>
            <person name="Tapia R."/>
            <person name="Land M."/>
            <person name="Hauser L."/>
            <person name="Kyrpides N."/>
            <person name="Ivanova N."/>
            <person name="Mikhailova N."/>
            <person name="Pagani I."/>
            <person name="Ritalahti K.M."/>
            <person name="Loeffler F.E."/>
            <person name="Woyke T."/>
        </authorList>
    </citation>
    <scope>NUCLEOTIDE SEQUENCE [LARGE SCALE GENOMIC DNA]</scope>
    <source>
        <strain evidence="4">ATCC BAA-1886 / DSM 22777 / Buddy</strain>
    </source>
</reference>
<feature type="domain" description="Polyvalent protein metallopeptidase" evidence="2">
    <location>
        <begin position="160"/>
        <end position="277"/>
    </location>
</feature>
<dbReference type="KEGG" id="sbu:SpiBuddy_2362"/>
<dbReference type="Pfam" id="PF18818">
    <property type="entry name" value="MPTase-PolyVal"/>
    <property type="match status" value="1"/>
</dbReference>
<dbReference type="Proteomes" id="UP000008466">
    <property type="component" value="Chromosome"/>
</dbReference>
<dbReference type="STRING" id="158189.SpiBuddy_2362"/>
<dbReference type="GO" id="GO:0003697">
    <property type="term" value="F:single-stranded DNA binding"/>
    <property type="evidence" value="ECO:0007669"/>
    <property type="project" value="InterPro"/>
</dbReference>
<sequence length="296" mass="33677">MKSEQKNSVYEIVTQRIIDFIEQNNELPWRKPWATVESAQQNYKSRKPYQGVNAILTGMSGFSSPLWLTFKQARELGGNVKKGEKSTPVIFWSTIERKVKDDEIEDDETTKKFGFYRLYFVFNSSQIEGIEFPEIIKPTQNFNPITEAEEVIRNMPNCPRISRDGGGAYYSPVFDTVTIPDTFFTSEELYSALFHELVHSTGHPSRLNRFKEEGDDHKFGSQTYSREELTAEMGSSFILNTLGIANESTDKNSAAYIKSWLRALRNDPQMVVTAASKAGRAANYIMNKEADNVVGN</sequence>
<evidence type="ECO:0000313" key="4">
    <source>
        <dbReference type="Proteomes" id="UP000008466"/>
    </source>
</evidence>
<feature type="domain" description="N-terminal" evidence="1">
    <location>
        <begin position="8"/>
        <end position="122"/>
    </location>
</feature>
<dbReference type="HOGENOM" id="CLU_041111_0_0_12"/>
<evidence type="ECO:0008006" key="5">
    <source>
        <dbReference type="Google" id="ProtNLM"/>
    </source>
</evidence>
<dbReference type="AlphaFoldDB" id="F0RTI2"/>
<evidence type="ECO:0000259" key="2">
    <source>
        <dbReference type="Pfam" id="PF18818"/>
    </source>
</evidence>
<protein>
    <recommendedName>
        <fullName evidence="5">Antirestriction protein ArdC</fullName>
    </recommendedName>
</protein>
<dbReference type="EMBL" id="CP002541">
    <property type="protein sequence ID" value="ADY14177.1"/>
    <property type="molecule type" value="Genomic_DNA"/>
</dbReference>
<gene>
    <name evidence="3" type="ordered locus">SpiBuddy_2362</name>
</gene>
<dbReference type="Pfam" id="PF08401">
    <property type="entry name" value="ArdcN"/>
    <property type="match status" value="1"/>
</dbReference>
<dbReference type="eggNOG" id="COG4227">
    <property type="taxonomic scope" value="Bacteria"/>
</dbReference>
<evidence type="ECO:0000259" key="1">
    <source>
        <dbReference type="Pfam" id="PF08401"/>
    </source>
</evidence>